<feature type="domain" description="Peptidase M16 N-terminal" evidence="4">
    <location>
        <begin position="15"/>
        <end position="158"/>
    </location>
</feature>
<dbReference type="EMBL" id="CP036298">
    <property type="protein sequence ID" value="QDV27063.1"/>
    <property type="molecule type" value="Genomic_DNA"/>
</dbReference>
<gene>
    <name evidence="6" type="primary">ptrA</name>
    <name evidence="6" type="ORF">Q31a_54440</name>
</gene>
<evidence type="ECO:0000259" key="4">
    <source>
        <dbReference type="Pfam" id="PF00675"/>
    </source>
</evidence>
<evidence type="ECO:0000259" key="5">
    <source>
        <dbReference type="Pfam" id="PF05193"/>
    </source>
</evidence>
<feature type="domain" description="Peptidase M16 C-terminal" evidence="5">
    <location>
        <begin position="166"/>
        <end position="338"/>
    </location>
</feature>
<reference evidence="6 7" key="1">
    <citation type="submission" date="2019-02" db="EMBL/GenBank/DDBJ databases">
        <title>Deep-cultivation of Planctomycetes and their phenomic and genomic characterization uncovers novel biology.</title>
        <authorList>
            <person name="Wiegand S."/>
            <person name="Jogler M."/>
            <person name="Boedeker C."/>
            <person name="Pinto D."/>
            <person name="Vollmers J."/>
            <person name="Rivas-Marin E."/>
            <person name="Kohn T."/>
            <person name="Peeters S.H."/>
            <person name="Heuer A."/>
            <person name="Rast P."/>
            <person name="Oberbeckmann S."/>
            <person name="Bunk B."/>
            <person name="Jeske O."/>
            <person name="Meyerdierks A."/>
            <person name="Storesund J.E."/>
            <person name="Kallscheuer N."/>
            <person name="Luecker S."/>
            <person name="Lage O.M."/>
            <person name="Pohl T."/>
            <person name="Merkel B.J."/>
            <person name="Hornburger P."/>
            <person name="Mueller R.-W."/>
            <person name="Bruemmer F."/>
            <person name="Labrenz M."/>
            <person name="Spormann A.M."/>
            <person name="Op den Camp H."/>
            <person name="Overmann J."/>
            <person name="Amann R."/>
            <person name="Jetten M.S.M."/>
            <person name="Mascher T."/>
            <person name="Medema M.H."/>
            <person name="Devos D.P."/>
            <person name="Kaster A.-K."/>
            <person name="Ovreas L."/>
            <person name="Rohde M."/>
            <person name="Galperin M.Y."/>
            <person name="Jogler C."/>
        </authorList>
    </citation>
    <scope>NUCLEOTIDE SEQUENCE [LARGE SCALE GENOMIC DNA]</scope>
    <source>
        <strain evidence="6 7">Q31a</strain>
    </source>
</reference>
<keyword evidence="6" id="KW-0645">Protease</keyword>
<dbReference type="PANTHER" id="PTHR11851:SF49">
    <property type="entry name" value="MITOCHONDRIAL-PROCESSING PEPTIDASE SUBUNIT ALPHA"/>
    <property type="match status" value="1"/>
</dbReference>
<dbReference type="PANTHER" id="PTHR11851">
    <property type="entry name" value="METALLOPROTEASE"/>
    <property type="match status" value="1"/>
</dbReference>
<dbReference type="OrthoDB" id="9811314at2"/>
<dbReference type="InterPro" id="IPR011765">
    <property type="entry name" value="Pept_M16_N"/>
</dbReference>
<dbReference type="InterPro" id="IPR050361">
    <property type="entry name" value="MPP/UQCRC_Complex"/>
</dbReference>
<dbReference type="InterPro" id="IPR001431">
    <property type="entry name" value="Pept_M16_Zn_BS"/>
</dbReference>
<dbReference type="GO" id="GO:0006508">
    <property type="term" value="P:proteolysis"/>
    <property type="evidence" value="ECO:0007669"/>
    <property type="project" value="UniProtKB-KW"/>
</dbReference>
<proteinExistence type="inferred from homology"/>
<dbReference type="InterPro" id="IPR011249">
    <property type="entry name" value="Metalloenz_LuxS/M16"/>
</dbReference>
<dbReference type="Gene3D" id="3.30.830.10">
    <property type="entry name" value="Metalloenzyme, LuxS/M16 peptidase-like"/>
    <property type="match status" value="2"/>
</dbReference>
<accession>A0A518GEP4</accession>
<comment type="cofactor">
    <cofactor evidence="1">
        <name>Zn(2+)</name>
        <dbReference type="ChEBI" id="CHEBI:29105"/>
    </cofactor>
</comment>
<dbReference type="Pfam" id="PF00675">
    <property type="entry name" value="Peptidase_M16"/>
    <property type="match status" value="1"/>
</dbReference>
<dbReference type="GO" id="GO:0046872">
    <property type="term" value="F:metal ion binding"/>
    <property type="evidence" value="ECO:0007669"/>
    <property type="project" value="InterPro"/>
</dbReference>
<evidence type="ECO:0000313" key="7">
    <source>
        <dbReference type="Proteomes" id="UP000318017"/>
    </source>
</evidence>
<dbReference type="Pfam" id="PF05193">
    <property type="entry name" value="Peptidase_M16_C"/>
    <property type="match status" value="1"/>
</dbReference>
<keyword evidence="7" id="KW-1185">Reference proteome</keyword>
<evidence type="ECO:0000256" key="1">
    <source>
        <dbReference type="ARBA" id="ARBA00001947"/>
    </source>
</evidence>
<evidence type="ECO:0000256" key="3">
    <source>
        <dbReference type="RuleBase" id="RU004447"/>
    </source>
</evidence>
<dbReference type="GO" id="GO:0004222">
    <property type="term" value="F:metalloendopeptidase activity"/>
    <property type="evidence" value="ECO:0007669"/>
    <property type="project" value="UniProtKB-EC"/>
</dbReference>
<dbReference type="KEGG" id="ahel:Q31a_54440"/>
<name>A0A518GEP4_9BACT</name>
<keyword evidence="6" id="KW-0378">Hydrolase</keyword>
<comment type="similarity">
    <text evidence="2 3">Belongs to the peptidase M16 family.</text>
</comment>
<dbReference type="RefSeq" id="WP_145083873.1">
    <property type="nucleotide sequence ID" value="NZ_CP036298.1"/>
</dbReference>
<protein>
    <submittedName>
        <fullName evidence="6">Protease 3</fullName>
        <ecNumber evidence="6">3.4.24.55</ecNumber>
    </submittedName>
</protein>
<dbReference type="AlphaFoldDB" id="A0A518GEP4"/>
<sequence>MELLTHKSESGPEIVVLQDPTAFTTSLGWFVDTGARDEQPGVAGVSHFLEHMVFKGTERRTAAEVNRELDHLGAHSNAYTSEDSTVFYASVLPECQAHAVDLLTDIMQPLLREEDFETERQVVLEEIAMYDDQPPYGAFEKASELFFGEHPLATRVLGSSETVADMTVSQMHEYHRGRYTKDNMFLIASGKVDMSQLIEHVSKVSENWPAESQPRVNLPANYHSGSAVIERESRHQHYEVQMWPGLSRNDPRRYALRMLCTILADDTGSRLFWELIDTGRAETAAIWPQFFGDCGCLAGYLCCAPEDATENSKIIQRVLAETLRNGVTEKELGLARNKVSSSLILSDEKPSNRLFAVGQAWLNRRSYEPLDVVLARYAAVTPEDVMQVAAETLGREPVVVQVVGTQD</sequence>
<dbReference type="PROSITE" id="PS00143">
    <property type="entry name" value="INSULINASE"/>
    <property type="match status" value="1"/>
</dbReference>
<dbReference type="SUPFAM" id="SSF63411">
    <property type="entry name" value="LuxS/MPP-like metallohydrolase"/>
    <property type="match status" value="2"/>
</dbReference>
<evidence type="ECO:0000256" key="2">
    <source>
        <dbReference type="ARBA" id="ARBA00007261"/>
    </source>
</evidence>
<dbReference type="Proteomes" id="UP000318017">
    <property type="component" value="Chromosome"/>
</dbReference>
<dbReference type="EC" id="3.4.24.55" evidence="6"/>
<organism evidence="6 7">
    <name type="scientific">Aureliella helgolandensis</name>
    <dbReference type="NCBI Taxonomy" id="2527968"/>
    <lineage>
        <taxon>Bacteria</taxon>
        <taxon>Pseudomonadati</taxon>
        <taxon>Planctomycetota</taxon>
        <taxon>Planctomycetia</taxon>
        <taxon>Pirellulales</taxon>
        <taxon>Pirellulaceae</taxon>
        <taxon>Aureliella</taxon>
    </lineage>
</organism>
<dbReference type="InterPro" id="IPR007863">
    <property type="entry name" value="Peptidase_M16_C"/>
</dbReference>
<evidence type="ECO:0000313" key="6">
    <source>
        <dbReference type="EMBL" id="QDV27063.1"/>
    </source>
</evidence>